<keyword evidence="8" id="KW-0378">Hydrolase</keyword>
<evidence type="ECO:0000259" key="15">
    <source>
        <dbReference type="PROSITE" id="PS51671"/>
    </source>
</evidence>
<dbReference type="InterPro" id="IPR004469">
    <property type="entry name" value="PSP"/>
</dbReference>
<evidence type="ECO:0000256" key="6">
    <source>
        <dbReference type="ARBA" id="ARBA00022605"/>
    </source>
</evidence>
<evidence type="ECO:0000256" key="4">
    <source>
        <dbReference type="ARBA" id="ARBA00012640"/>
    </source>
</evidence>
<organism evidence="16 17">
    <name type="scientific">Pseudomonas syringae pv. persicae</name>
    <dbReference type="NCBI Taxonomy" id="237306"/>
    <lineage>
        <taxon>Bacteria</taxon>
        <taxon>Pseudomonadati</taxon>
        <taxon>Pseudomonadota</taxon>
        <taxon>Gammaproteobacteria</taxon>
        <taxon>Pseudomonadales</taxon>
        <taxon>Pseudomonadaceae</taxon>
        <taxon>Pseudomonas</taxon>
    </lineage>
</organism>
<dbReference type="CDD" id="cd04871">
    <property type="entry name" value="ACT_PSP_2"/>
    <property type="match status" value="1"/>
</dbReference>
<evidence type="ECO:0000256" key="14">
    <source>
        <dbReference type="PIRSR" id="PIRSR604469-1"/>
    </source>
</evidence>
<evidence type="ECO:0000256" key="9">
    <source>
        <dbReference type="ARBA" id="ARBA00022842"/>
    </source>
</evidence>
<dbReference type="CDD" id="cd07500">
    <property type="entry name" value="HAD_PSP"/>
    <property type="match status" value="1"/>
</dbReference>
<dbReference type="FunFam" id="3.30.70.260:FF:000041">
    <property type="entry name" value="Phosphoserine phosphatase SerB"/>
    <property type="match status" value="1"/>
</dbReference>
<dbReference type="SFLD" id="SFLDS00003">
    <property type="entry name" value="Haloacid_Dehalogenase"/>
    <property type="match status" value="1"/>
</dbReference>
<dbReference type="NCBIfam" id="TIGR00338">
    <property type="entry name" value="serB"/>
    <property type="match status" value="1"/>
</dbReference>
<dbReference type="EC" id="3.1.3.3" evidence="4"/>
<evidence type="ECO:0000256" key="12">
    <source>
        <dbReference type="ARBA" id="ARBA00048138"/>
    </source>
</evidence>
<dbReference type="GO" id="GO:0006564">
    <property type="term" value="P:L-serine biosynthetic process"/>
    <property type="evidence" value="ECO:0007669"/>
    <property type="project" value="UniProtKB-KW"/>
</dbReference>
<dbReference type="AlphaFoldDB" id="A0A3M4AZE5"/>
<dbReference type="Gene3D" id="3.30.70.260">
    <property type="match status" value="2"/>
</dbReference>
<keyword evidence="6" id="KW-0028">Amino-acid biosynthesis</keyword>
<dbReference type="FunFam" id="3.40.50.1000:FF:000041">
    <property type="entry name" value="Phosphoserine phosphatase SerB"/>
    <property type="match status" value="1"/>
</dbReference>
<dbReference type="GO" id="GO:0000287">
    <property type="term" value="F:magnesium ion binding"/>
    <property type="evidence" value="ECO:0007669"/>
    <property type="project" value="TreeGrafter"/>
</dbReference>
<protein>
    <recommendedName>
        <fullName evidence="5">Phosphoserine phosphatase</fullName>
        <ecNumber evidence="4">3.1.3.3</ecNumber>
    </recommendedName>
    <alternativeName>
        <fullName evidence="11">O-phosphoserine phosphohydrolase</fullName>
    </alternativeName>
</protein>
<gene>
    <name evidence="16" type="ORF">ALQ30_04833</name>
</gene>
<dbReference type="PANTHER" id="PTHR43344">
    <property type="entry name" value="PHOSPHOSERINE PHOSPHATASE"/>
    <property type="match status" value="1"/>
</dbReference>
<dbReference type="Gene3D" id="3.40.50.1000">
    <property type="entry name" value="HAD superfamily/HAD-like"/>
    <property type="match status" value="1"/>
</dbReference>
<dbReference type="GO" id="GO:0036424">
    <property type="term" value="F:L-phosphoserine phosphatase activity"/>
    <property type="evidence" value="ECO:0007669"/>
    <property type="project" value="InterPro"/>
</dbReference>
<dbReference type="NCBIfam" id="TIGR01488">
    <property type="entry name" value="HAD-SF-IB"/>
    <property type="match status" value="1"/>
</dbReference>
<dbReference type="InterPro" id="IPR045865">
    <property type="entry name" value="ACT-like_dom_sf"/>
</dbReference>
<dbReference type="SFLD" id="SFLDF00029">
    <property type="entry name" value="phosphoserine_phosphatase"/>
    <property type="match status" value="1"/>
</dbReference>
<dbReference type="InterPro" id="IPR002912">
    <property type="entry name" value="ACT_dom"/>
</dbReference>
<dbReference type="Pfam" id="PF13740">
    <property type="entry name" value="ACT_6"/>
    <property type="match status" value="1"/>
</dbReference>
<comment type="catalytic activity">
    <reaction evidence="12">
        <text>O-phospho-L-serine + H2O = L-serine + phosphate</text>
        <dbReference type="Rhea" id="RHEA:21208"/>
        <dbReference type="ChEBI" id="CHEBI:15377"/>
        <dbReference type="ChEBI" id="CHEBI:33384"/>
        <dbReference type="ChEBI" id="CHEBI:43474"/>
        <dbReference type="ChEBI" id="CHEBI:57524"/>
        <dbReference type="EC" id="3.1.3.3"/>
    </reaction>
</comment>
<evidence type="ECO:0000256" key="7">
    <source>
        <dbReference type="ARBA" id="ARBA00022723"/>
    </source>
</evidence>
<reference evidence="16 17" key="1">
    <citation type="submission" date="2018-08" db="EMBL/GenBank/DDBJ databases">
        <title>Recombination of ecologically and evolutionarily significant loci maintains genetic cohesion in the Pseudomonas syringae species complex.</title>
        <authorList>
            <person name="Dillon M."/>
            <person name="Thakur S."/>
            <person name="Almeida R.N.D."/>
            <person name="Weir B.S."/>
            <person name="Guttman D.S."/>
        </authorList>
    </citation>
    <scope>NUCLEOTIDE SEQUENCE [LARGE SCALE GENOMIC DNA]</scope>
    <source>
        <strain evidence="16 17">ICMP 3706</strain>
    </source>
</reference>
<dbReference type="PROSITE" id="PS51671">
    <property type="entry name" value="ACT"/>
    <property type="match status" value="1"/>
</dbReference>
<proteinExistence type="inferred from homology"/>
<dbReference type="UniPathway" id="UPA00135">
    <property type="reaction ID" value="UER00198"/>
</dbReference>
<dbReference type="Pfam" id="PF21086">
    <property type="entry name" value="ACT_PSP_2"/>
    <property type="match status" value="1"/>
</dbReference>
<dbReference type="Proteomes" id="UP000281604">
    <property type="component" value="Unassembled WGS sequence"/>
</dbReference>
<evidence type="ECO:0000313" key="17">
    <source>
        <dbReference type="Proteomes" id="UP000281604"/>
    </source>
</evidence>
<dbReference type="Gene3D" id="1.10.150.210">
    <property type="entry name" value="Phosphoserine phosphatase, domain 2"/>
    <property type="match status" value="1"/>
</dbReference>
<dbReference type="FunFam" id="3.30.70.260:FF:000065">
    <property type="entry name" value="Phosphoserine phosphatase SerB"/>
    <property type="match status" value="1"/>
</dbReference>
<sequence>MWLECGFFPLRGCALREIVLINITGVDRPGLTAAITGVLAQGGVNILDIGQAVIHDTLSFGILVEIPDTVQGSSVLKDILLTAYELDQQVRFTAVSETDYQHWVEGQGKARHIVTLLTRKVTAEQLQCVSAITAKYGLNIDQIDRLSGRMPLDTPADKGKGCIEFTVRGEPADPKAMQAEFLAVAQDLNVDIAFQQDSLFRRNRRLAVFDMDSTLIEAEVIDELAKAAGVGEQVSEITERAMRGELDFSESFKERLALLKGLDVSVLDEIGASLRLTEGAETLFSELKRLGYKTAILSGGFTYFAKQLQAKLGIDYVYANELEVVDGKVTGVAVEPIVNAQRKADLLRELAHKEGLSLEQTIAVGDGANDLPMLAIAGLGVAFRAKPLVKQSAKQAISTLGLDGVLYLLGFRDREGKR</sequence>
<keyword evidence="10" id="KW-0718">Serine biosynthesis</keyword>
<dbReference type="CDD" id="cd04870">
    <property type="entry name" value="ACT_PSP_1"/>
    <property type="match status" value="1"/>
</dbReference>
<evidence type="ECO:0000256" key="8">
    <source>
        <dbReference type="ARBA" id="ARBA00022801"/>
    </source>
</evidence>
<dbReference type="SUPFAM" id="SSF56784">
    <property type="entry name" value="HAD-like"/>
    <property type="match status" value="1"/>
</dbReference>
<keyword evidence="9" id="KW-0460">Magnesium</keyword>
<accession>A0A3M4AZE5</accession>
<comment type="catalytic activity">
    <reaction evidence="13">
        <text>O-phospho-D-serine + H2O = D-serine + phosphate</text>
        <dbReference type="Rhea" id="RHEA:24873"/>
        <dbReference type="ChEBI" id="CHEBI:15377"/>
        <dbReference type="ChEBI" id="CHEBI:35247"/>
        <dbReference type="ChEBI" id="CHEBI:43474"/>
        <dbReference type="ChEBI" id="CHEBI:58680"/>
        <dbReference type="EC" id="3.1.3.3"/>
    </reaction>
</comment>
<feature type="active site" description="Nucleophile" evidence="14">
    <location>
        <position position="210"/>
    </location>
</feature>
<dbReference type="SFLD" id="SFLDG01137">
    <property type="entry name" value="C1.6.1:_Phosphoserine_Phosphat"/>
    <property type="match status" value="1"/>
</dbReference>
<evidence type="ECO:0000256" key="3">
    <source>
        <dbReference type="ARBA" id="ARBA00009184"/>
    </source>
</evidence>
<dbReference type="SUPFAM" id="SSF55021">
    <property type="entry name" value="ACT-like"/>
    <property type="match status" value="1"/>
</dbReference>
<evidence type="ECO:0000256" key="11">
    <source>
        <dbReference type="ARBA" id="ARBA00031693"/>
    </source>
</evidence>
<evidence type="ECO:0000256" key="5">
    <source>
        <dbReference type="ARBA" id="ARBA00015196"/>
    </source>
</evidence>
<dbReference type="PANTHER" id="PTHR43344:SF2">
    <property type="entry name" value="PHOSPHOSERINE PHOSPHATASE"/>
    <property type="match status" value="1"/>
</dbReference>
<comment type="similarity">
    <text evidence="3">Belongs to the HAD-like hydrolase superfamily. SerB family.</text>
</comment>
<evidence type="ECO:0000256" key="2">
    <source>
        <dbReference type="ARBA" id="ARBA00005135"/>
    </source>
</evidence>
<evidence type="ECO:0000256" key="13">
    <source>
        <dbReference type="ARBA" id="ARBA00048523"/>
    </source>
</evidence>
<dbReference type="InterPro" id="IPR050582">
    <property type="entry name" value="HAD-like_SerB"/>
</dbReference>
<dbReference type="SFLD" id="SFLDG01136">
    <property type="entry name" value="C1.6:_Phosphoserine_Phosphatas"/>
    <property type="match status" value="1"/>
</dbReference>
<dbReference type="InterPro" id="IPR023214">
    <property type="entry name" value="HAD_sf"/>
</dbReference>
<dbReference type="Pfam" id="PF12710">
    <property type="entry name" value="HAD"/>
    <property type="match status" value="1"/>
</dbReference>
<name>A0A3M4AZE5_9PSED</name>
<comment type="cofactor">
    <cofactor evidence="1">
        <name>Mg(2+)</name>
        <dbReference type="ChEBI" id="CHEBI:18420"/>
    </cofactor>
</comment>
<evidence type="ECO:0000256" key="10">
    <source>
        <dbReference type="ARBA" id="ARBA00023299"/>
    </source>
</evidence>
<dbReference type="InterPro" id="IPR036412">
    <property type="entry name" value="HAD-like_sf"/>
</dbReference>
<dbReference type="FunFam" id="1.10.150.210:FF:000001">
    <property type="entry name" value="Phosphoserine phosphatase"/>
    <property type="match status" value="1"/>
</dbReference>
<evidence type="ECO:0000313" key="16">
    <source>
        <dbReference type="EMBL" id="RMP12242.1"/>
    </source>
</evidence>
<dbReference type="InterPro" id="IPR049148">
    <property type="entry name" value="PSP_ACT"/>
</dbReference>
<feature type="domain" description="ACT" evidence="15">
    <location>
        <begin position="20"/>
        <end position="95"/>
    </location>
</feature>
<comment type="pathway">
    <text evidence="2">Amino-acid biosynthesis; L-serine biosynthesis; L-serine from 3-phospho-D-glycerate: step 3/3.</text>
</comment>
<keyword evidence="7" id="KW-0479">Metal-binding</keyword>
<evidence type="ECO:0000256" key="1">
    <source>
        <dbReference type="ARBA" id="ARBA00001946"/>
    </source>
</evidence>
<dbReference type="EMBL" id="RBQE01000113">
    <property type="protein sequence ID" value="RMP12242.1"/>
    <property type="molecule type" value="Genomic_DNA"/>
</dbReference>
<feature type="active site" description="Proton donor" evidence="14">
    <location>
        <position position="212"/>
    </location>
</feature>
<dbReference type="GO" id="GO:0005737">
    <property type="term" value="C:cytoplasm"/>
    <property type="evidence" value="ECO:0007669"/>
    <property type="project" value="TreeGrafter"/>
</dbReference>
<comment type="caution">
    <text evidence="16">The sequence shown here is derived from an EMBL/GenBank/DDBJ whole genome shotgun (WGS) entry which is preliminary data.</text>
</comment>